<keyword evidence="7" id="KW-1185">Reference proteome</keyword>
<dbReference type="Proteomes" id="UP001199469">
    <property type="component" value="Unassembled WGS sequence"/>
</dbReference>
<dbReference type="SUPFAM" id="SSF53041">
    <property type="entry name" value="Resolvase-like"/>
    <property type="match status" value="1"/>
</dbReference>
<dbReference type="CDD" id="cd00338">
    <property type="entry name" value="Ser_Recombinase"/>
    <property type="match status" value="1"/>
</dbReference>
<dbReference type="SMART" id="SM00857">
    <property type="entry name" value="Resolvase"/>
    <property type="match status" value="1"/>
</dbReference>
<sequence length="232" mass="24934">MPARRKTADPDTVITYVRVSTEDQAQSGLGLDAQRAKLADEVDRRGWRVVAEQADEGISAKTIVGRPGLLAALGALDGGEAANLMVAKLDRLSRSVHDFTGLVDRSKRNGWSLVVMDLGVDTSTPSGAMMANVLASFAQFERELIAQRTSDALQALRRDGKVLGRPDRAHAELVARARELRDQGMTLAEIASTFNYFEVPTSQGGSRWYPSTVAAVLRRSEPAVGGQVSQAG</sequence>
<keyword evidence="2" id="KW-0238">DNA-binding</keyword>
<gene>
    <name evidence="6" type="ORF">LQ327_09145</name>
</gene>
<dbReference type="EMBL" id="JAJNDB010000001">
    <property type="protein sequence ID" value="MCD2193548.1"/>
    <property type="molecule type" value="Genomic_DNA"/>
</dbReference>
<evidence type="ECO:0000256" key="2">
    <source>
        <dbReference type="ARBA" id="ARBA00023125"/>
    </source>
</evidence>
<evidence type="ECO:0000313" key="7">
    <source>
        <dbReference type="Proteomes" id="UP001199469"/>
    </source>
</evidence>
<accession>A0ABS8P5L9</accession>
<reference evidence="6 7" key="1">
    <citation type="submission" date="2021-11" db="EMBL/GenBank/DDBJ databases">
        <title>Draft genome sequence of Actinomycetospora sp. SF1 isolated from the rhizosphere soil.</title>
        <authorList>
            <person name="Duangmal K."/>
            <person name="Chantavorakit T."/>
        </authorList>
    </citation>
    <scope>NUCLEOTIDE SEQUENCE [LARGE SCALE GENOMIC DNA]</scope>
    <source>
        <strain evidence="6 7">TBRC 5722</strain>
    </source>
</reference>
<dbReference type="PANTHER" id="PTHR30461">
    <property type="entry name" value="DNA-INVERTASE FROM LAMBDOID PROPHAGE"/>
    <property type="match status" value="1"/>
</dbReference>
<comment type="caution">
    <text evidence="6">The sequence shown here is derived from an EMBL/GenBank/DDBJ whole genome shotgun (WGS) entry which is preliminary data.</text>
</comment>
<dbReference type="PROSITE" id="PS00397">
    <property type="entry name" value="RECOMBINASES_1"/>
    <property type="match status" value="1"/>
</dbReference>
<dbReference type="RefSeq" id="WP_230731797.1">
    <property type="nucleotide sequence ID" value="NZ_JAJNDB010000001.1"/>
</dbReference>
<evidence type="ECO:0000256" key="1">
    <source>
        <dbReference type="ARBA" id="ARBA00022908"/>
    </source>
</evidence>
<keyword evidence="3" id="KW-0233">DNA recombination</keyword>
<name>A0ABS8P5L9_9PSEU</name>
<organism evidence="6 7">
    <name type="scientific">Actinomycetospora endophytica</name>
    <dbReference type="NCBI Taxonomy" id="2291215"/>
    <lineage>
        <taxon>Bacteria</taxon>
        <taxon>Bacillati</taxon>
        <taxon>Actinomycetota</taxon>
        <taxon>Actinomycetes</taxon>
        <taxon>Pseudonocardiales</taxon>
        <taxon>Pseudonocardiaceae</taxon>
        <taxon>Actinomycetospora</taxon>
    </lineage>
</organism>
<dbReference type="InterPro" id="IPR006118">
    <property type="entry name" value="Recombinase_CS"/>
</dbReference>
<dbReference type="InterPro" id="IPR050639">
    <property type="entry name" value="SSR_resolvase"/>
</dbReference>
<dbReference type="PANTHER" id="PTHR30461:SF2">
    <property type="entry name" value="SERINE RECOMBINASE PINE-RELATED"/>
    <property type="match status" value="1"/>
</dbReference>
<feature type="domain" description="Resolvase/invertase-type recombinase catalytic" evidence="5">
    <location>
        <begin position="12"/>
        <end position="160"/>
    </location>
</feature>
<dbReference type="InterPro" id="IPR006119">
    <property type="entry name" value="Resolv_N"/>
</dbReference>
<dbReference type="PROSITE" id="PS51736">
    <property type="entry name" value="RECOMBINASES_3"/>
    <property type="match status" value="1"/>
</dbReference>
<evidence type="ECO:0000259" key="5">
    <source>
        <dbReference type="PROSITE" id="PS51736"/>
    </source>
</evidence>
<protein>
    <submittedName>
        <fullName evidence="6">Recombinase family protein</fullName>
    </submittedName>
</protein>
<feature type="active site" description="O-(5'-phospho-DNA)-serine intermediate" evidence="4">
    <location>
        <position position="20"/>
    </location>
</feature>
<dbReference type="InterPro" id="IPR036162">
    <property type="entry name" value="Resolvase-like_N_sf"/>
</dbReference>
<dbReference type="Pfam" id="PF00239">
    <property type="entry name" value="Resolvase"/>
    <property type="match status" value="1"/>
</dbReference>
<evidence type="ECO:0000313" key="6">
    <source>
        <dbReference type="EMBL" id="MCD2193548.1"/>
    </source>
</evidence>
<evidence type="ECO:0000256" key="3">
    <source>
        <dbReference type="ARBA" id="ARBA00023172"/>
    </source>
</evidence>
<dbReference type="Gene3D" id="3.40.50.1390">
    <property type="entry name" value="Resolvase, N-terminal catalytic domain"/>
    <property type="match status" value="1"/>
</dbReference>
<proteinExistence type="predicted"/>
<evidence type="ECO:0000256" key="4">
    <source>
        <dbReference type="PROSITE-ProRule" id="PRU10137"/>
    </source>
</evidence>
<keyword evidence="1" id="KW-0229">DNA integration</keyword>